<dbReference type="RefSeq" id="WP_003932613.1">
    <property type="nucleotide sequence ID" value="NZ_JH814697.1"/>
</dbReference>
<dbReference type="eggNOG" id="COG0604">
    <property type="taxonomic scope" value="Bacteria"/>
</dbReference>
<evidence type="ECO:0008006" key="3">
    <source>
        <dbReference type="Google" id="ProtNLM"/>
    </source>
</evidence>
<keyword evidence="2" id="KW-1185">Reference proteome</keyword>
<protein>
    <recommendedName>
        <fullName evidence="3">DUF2855 domain-containing protein</fullName>
    </recommendedName>
</protein>
<evidence type="ECO:0000313" key="2">
    <source>
        <dbReference type="Proteomes" id="UP000006072"/>
    </source>
</evidence>
<evidence type="ECO:0000313" key="1">
    <source>
        <dbReference type="EMBL" id="EJZ07753.1"/>
    </source>
</evidence>
<dbReference type="EMBL" id="ALQA01000039">
    <property type="protein sequence ID" value="EJZ07753.1"/>
    <property type="molecule type" value="Genomic_DNA"/>
</dbReference>
<comment type="caution">
    <text evidence="1">The sequence shown here is derived from an EMBL/GenBank/DDBJ whole genome shotgun (WGS) entry which is preliminary data.</text>
</comment>
<dbReference type="HOGENOM" id="CLU_037224_1_0_11"/>
<sequence length="361" mass="39500">MTTRLEIQRRDIRQTHWQDAPSPALGDGAVRMRIDKFALTANNITYAGLGDLMNYWQFFPTGDPTTGSLPAWGFATVAESRRPGVETGDRFYGYYPVADEVVLQPDPVDDAGFTDAAEHRNALHPIYNRYVRCSTDPGYVAAYEDHQALLRPLFSTSFMLDDFLTENRFFGADTAILSSASSKTAYGTAFCLSRRAGAARTVGLTSTANLDFVRSLGCYDDVLTYDDIDSLPETSAVYVDFSGSTSTRAAVHHRLGERLVYDCAVGGTHWDSLGRDDDLPGPAPVLLFVPDRLTKRIADWSRAGLLERLAGAWLAFMEPVTRTGDPWLTVVPGHGPDAVDACYTALLDGAVPAREGHVLSV</sequence>
<reference evidence="1 2" key="1">
    <citation type="journal article" date="2012" name="J. Bacteriol.">
        <title>Complete Genome Sequence of Mycobacterium vaccae Type Strain ATCC 25954.</title>
        <authorList>
            <person name="Ho Y.S."/>
            <person name="Adroub S.A."/>
            <person name="Abadi M."/>
            <person name="Al Alwan B."/>
            <person name="Alkhateeb R."/>
            <person name="Gao G."/>
            <person name="Ragab A."/>
            <person name="Ali S."/>
            <person name="van Soolingen D."/>
            <person name="Bitter W."/>
            <person name="Pain A."/>
            <person name="Abdallah A.M."/>
        </authorList>
    </citation>
    <scope>NUCLEOTIDE SEQUENCE [LARGE SCALE GENOMIC DNA]</scope>
    <source>
        <strain evidence="1 2">ATCC 25954</strain>
    </source>
</reference>
<dbReference type="Proteomes" id="UP000006072">
    <property type="component" value="Unassembled WGS sequence"/>
</dbReference>
<proteinExistence type="predicted"/>
<organism evidence="1 2">
    <name type="scientific">Mycolicibacterium vaccae ATCC 25954</name>
    <dbReference type="NCBI Taxonomy" id="1194972"/>
    <lineage>
        <taxon>Bacteria</taxon>
        <taxon>Bacillati</taxon>
        <taxon>Actinomycetota</taxon>
        <taxon>Actinomycetes</taxon>
        <taxon>Mycobacteriales</taxon>
        <taxon>Mycobacteriaceae</taxon>
        <taxon>Mycolicibacterium</taxon>
    </lineage>
</organism>
<gene>
    <name evidence="1" type="ORF">MVAC_17598</name>
</gene>
<dbReference type="Pfam" id="PF11017">
    <property type="entry name" value="DUF2855"/>
    <property type="match status" value="1"/>
</dbReference>
<dbReference type="AlphaFoldDB" id="K0UYQ4"/>
<dbReference type="InterPro" id="IPR021276">
    <property type="entry name" value="DUF2855"/>
</dbReference>
<accession>K0UYQ4</accession>
<dbReference type="PATRIC" id="fig|1194972.3.peg.3506"/>
<name>K0UYQ4_MYCVA</name>